<evidence type="ECO:0000256" key="1">
    <source>
        <dbReference type="ARBA" id="ARBA00005086"/>
    </source>
</evidence>
<dbReference type="InterPro" id="IPR013328">
    <property type="entry name" value="6PGD_dom2"/>
</dbReference>
<evidence type="ECO:0000259" key="4">
    <source>
        <dbReference type="Pfam" id="PF00725"/>
    </source>
</evidence>
<reference evidence="7 9" key="1">
    <citation type="submission" date="2018-04" db="EMBL/GenBank/DDBJ databases">
        <title>Complete genome sequences of Streptomyces griseoviridis K61 and characterization of antagonistic properties of biological control agents.</title>
        <authorList>
            <person name="Mariita R.M."/>
            <person name="Sello J.K."/>
        </authorList>
    </citation>
    <scope>NUCLEOTIDE SEQUENCE [LARGE SCALE GENOMIC DNA]</scope>
    <source>
        <strain evidence="7 9">K61</strain>
    </source>
</reference>
<dbReference type="Gene3D" id="3.40.50.720">
    <property type="entry name" value="NAD(P)-binding Rossmann-like Domain"/>
    <property type="match status" value="2"/>
</dbReference>
<dbReference type="FunFam" id="3.40.50.720:FF:000009">
    <property type="entry name" value="Fatty oxidation complex, alpha subunit"/>
    <property type="match status" value="2"/>
</dbReference>
<dbReference type="RefSeq" id="WP_127176931.1">
    <property type="nucleotide sequence ID" value="NZ_CP029078.1"/>
</dbReference>
<feature type="domain" description="3-hydroxyacyl-CoA dehydrogenase C-terminal" evidence="4">
    <location>
        <begin position="197"/>
        <end position="293"/>
    </location>
</feature>
<dbReference type="GO" id="GO:0070403">
    <property type="term" value="F:NAD+ binding"/>
    <property type="evidence" value="ECO:0007669"/>
    <property type="project" value="InterPro"/>
</dbReference>
<gene>
    <name evidence="7" type="ORF">DDJ31_32650</name>
    <name evidence="6" type="ORF">ELQ87_06705</name>
</gene>
<proteinExistence type="inferred from homology"/>
<comment type="similarity">
    <text evidence="2">Belongs to the 3-hydroxyacyl-CoA dehydrogenase family.</text>
</comment>
<dbReference type="GO" id="GO:0006635">
    <property type="term" value="P:fatty acid beta-oxidation"/>
    <property type="evidence" value="ECO:0007669"/>
    <property type="project" value="TreeGrafter"/>
</dbReference>
<dbReference type="PANTHER" id="PTHR48075">
    <property type="entry name" value="3-HYDROXYACYL-COA DEHYDROGENASE FAMILY PROTEIN"/>
    <property type="match status" value="1"/>
</dbReference>
<dbReference type="InterPro" id="IPR006176">
    <property type="entry name" value="3-OHacyl-CoA_DH_NAD-bd"/>
</dbReference>
<dbReference type="Proteomes" id="UP000501753">
    <property type="component" value="Chromosome"/>
</dbReference>
<accession>A0A3Q9KR06</accession>
<evidence type="ECO:0000256" key="3">
    <source>
        <dbReference type="ARBA" id="ARBA00023002"/>
    </source>
</evidence>
<comment type="pathway">
    <text evidence="1">Lipid metabolism; butanoate metabolism.</text>
</comment>
<protein>
    <submittedName>
        <fullName evidence="6">3-hydroxyacyl-CoA dehydrogenase family protein</fullName>
    </submittedName>
    <submittedName>
        <fullName evidence="7">3-hydroxybutyryl-CoA dehydrogenase</fullName>
    </submittedName>
</protein>
<dbReference type="SUPFAM" id="SSF48179">
    <property type="entry name" value="6-phosphogluconate dehydrogenase C-terminal domain-like"/>
    <property type="match status" value="2"/>
</dbReference>
<dbReference type="EMBL" id="CP029078">
    <property type="protein sequence ID" value="QCN89123.1"/>
    <property type="molecule type" value="Genomic_DNA"/>
</dbReference>
<dbReference type="Pfam" id="PF02737">
    <property type="entry name" value="3HCDH_N"/>
    <property type="match status" value="2"/>
</dbReference>
<dbReference type="AlphaFoldDB" id="A0A3Q9KR06"/>
<dbReference type="SUPFAM" id="SSF51735">
    <property type="entry name" value="NAD(P)-binding Rossmann-fold domains"/>
    <property type="match status" value="2"/>
</dbReference>
<feature type="domain" description="3-hydroxyacyl-CoA dehydrogenase NAD binding" evidence="5">
    <location>
        <begin position="323"/>
        <end position="500"/>
    </location>
</feature>
<reference evidence="6 8" key="2">
    <citation type="submission" date="2018-12" db="EMBL/GenBank/DDBJ databases">
        <title>Streptomyces griseoviridis F1-27 complete genome.</title>
        <authorList>
            <person name="Mariita R.M."/>
            <person name="Sello J.K."/>
        </authorList>
    </citation>
    <scope>NUCLEOTIDE SEQUENCE [LARGE SCALE GENOMIC DNA]</scope>
    <source>
        <strain evidence="6 8">F1-27</strain>
    </source>
</reference>
<dbReference type="GO" id="GO:0008691">
    <property type="term" value="F:3-hydroxybutyryl-CoA dehydrogenase activity"/>
    <property type="evidence" value="ECO:0007669"/>
    <property type="project" value="TreeGrafter"/>
</dbReference>
<dbReference type="InterPro" id="IPR006108">
    <property type="entry name" value="3HC_DH_C"/>
</dbReference>
<evidence type="ECO:0000259" key="5">
    <source>
        <dbReference type="Pfam" id="PF02737"/>
    </source>
</evidence>
<evidence type="ECO:0000313" key="7">
    <source>
        <dbReference type="EMBL" id="QCN89123.1"/>
    </source>
</evidence>
<dbReference type="EMBL" id="CP034687">
    <property type="protein sequence ID" value="AZS84024.1"/>
    <property type="molecule type" value="Genomic_DNA"/>
</dbReference>
<dbReference type="Pfam" id="PF00725">
    <property type="entry name" value="3HCDH"/>
    <property type="match status" value="2"/>
</dbReference>
<keyword evidence="3" id="KW-0560">Oxidoreductase</keyword>
<dbReference type="InterPro" id="IPR008927">
    <property type="entry name" value="6-PGluconate_DH-like_C_sf"/>
</dbReference>
<name>A0A3Q9KR06_STRGD</name>
<evidence type="ECO:0000313" key="8">
    <source>
        <dbReference type="Proteomes" id="UP000271291"/>
    </source>
</evidence>
<keyword evidence="9" id="KW-1185">Reference proteome</keyword>
<evidence type="ECO:0000313" key="9">
    <source>
        <dbReference type="Proteomes" id="UP000501753"/>
    </source>
</evidence>
<feature type="domain" description="3-hydroxyacyl-CoA dehydrogenase NAD binding" evidence="5">
    <location>
        <begin position="16"/>
        <end position="194"/>
    </location>
</feature>
<dbReference type="PANTHER" id="PTHR48075:SF9">
    <property type="entry name" value="3-HYDROXYBUTYRYL-COA DEHYDROGENASE"/>
    <property type="match status" value="1"/>
</dbReference>
<evidence type="ECO:0000256" key="2">
    <source>
        <dbReference type="ARBA" id="ARBA00009463"/>
    </source>
</evidence>
<dbReference type="NCBIfam" id="NF005875">
    <property type="entry name" value="PRK07819.1"/>
    <property type="match status" value="1"/>
</dbReference>
<dbReference type="Proteomes" id="UP000271291">
    <property type="component" value="Chromosome"/>
</dbReference>
<evidence type="ECO:0000313" key="6">
    <source>
        <dbReference type="EMBL" id="AZS84024.1"/>
    </source>
</evidence>
<feature type="domain" description="3-hydroxyacyl-CoA dehydrogenase C-terminal" evidence="4">
    <location>
        <begin position="503"/>
        <end position="599"/>
    </location>
</feature>
<sequence length="602" mass="62946">MATPLSHDTSHSALRTVAVVGLGTMGTGIVEVLARAGRTVVGIDISEAAAVRAVAAVEAATSRAVARDRLTGPERTDLLARISTSTELRAAADADLVIEVAPESYEIKQQIFRELDAVVRPDTVLATGTNALSVTRLAAESSRPERVLGLHFFNPAPAMRLVEVVSSVLTSPDAVTAVTRLAVDLGKEPVAVGDRPGFVADGLLFGYLNQAAAMYEAKYASREDIDAAMRLGCGLPMGPLALLDLIGVDTARTVLEAMYAESHDRLHAPAPILGQLSAAGLTGRKSGRGFYTYEASGSATVVRDALTPLSGGGPVAGRAVHSVGVAGSGTMASGIAEVFAKAGHEVVLAARSAEKAQAAKARIGASLARSVDRGRLTAEAAAQVLDRITPTGSYDAFAEVDLAVEAVAEDLDVKRQLFGTLDKVCRPGAVLATTTSSLPVIACARATSRPQDVIGLHFFNPAPAMKLVEVVRTVLTSDETHATARGVCAGIKKHAVDCGDRAGFIVNALLFPYLNNAVKMVQEHYASLDDIDAAMRLGGGYPMGPFELLDVVGLDVSLAIERVLHREFRDPGLAPAPLLEHLVAAGCLGRKTGRGFREYARR</sequence>
<dbReference type="KEGG" id="sgd:ELQ87_06705"/>
<dbReference type="InterPro" id="IPR036291">
    <property type="entry name" value="NAD(P)-bd_dom_sf"/>
</dbReference>
<dbReference type="Gene3D" id="1.10.1040.10">
    <property type="entry name" value="N-(1-d-carboxylethyl)-l-norvaline Dehydrogenase, domain 2"/>
    <property type="match status" value="2"/>
</dbReference>
<dbReference type="OrthoDB" id="9771883at2"/>
<organism evidence="6 8">
    <name type="scientific">Streptomyces griseoviridis</name>
    <dbReference type="NCBI Taxonomy" id="45398"/>
    <lineage>
        <taxon>Bacteria</taxon>
        <taxon>Bacillati</taxon>
        <taxon>Actinomycetota</taxon>
        <taxon>Actinomycetes</taxon>
        <taxon>Kitasatosporales</taxon>
        <taxon>Streptomycetaceae</taxon>
        <taxon>Streptomyces</taxon>
    </lineage>
</organism>